<dbReference type="InterPro" id="IPR050238">
    <property type="entry name" value="DNA_Rep/Repair_Clamp_Loader"/>
</dbReference>
<dbReference type="EC" id="2.7.7.7" evidence="1"/>
<dbReference type="PANTHER" id="PTHR11669">
    <property type="entry name" value="REPLICATION FACTOR C / DNA POLYMERASE III GAMMA-TAU SUBUNIT"/>
    <property type="match status" value="1"/>
</dbReference>
<dbReference type="SUPFAM" id="SSF52540">
    <property type="entry name" value="P-loop containing nucleoside triphosphate hydrolases"/>
    <property type="match status" value="1"/>
</dbReference>
<evidence type="ECO:0000313" key="4">
    <source>
        <dbReference type="EMBL" id="QBF84985.1"/>
    </source>
</evidence>
<dbReference type="KEGG" id="smai:EXU30_19240"/>
<dbReference type="InterPro" id="IPR004622">
    <property type="entry name" value="DNA_pol_HolB"/>
</dbReference>
<dbReference type="EMBL" id="CP036200">
    <property type="protein sequence ID" value="QBF84985.1"/>
    <property type="molecule type" value="Genomic_DNA"/>
</dbReference>
<dbReference type="Gene3D" id="3.40.50.300">
    <property type="entry name" value="P-loop containing nucleotide triphosphate hydrolases"/>
    <property type="match status" value="1"/>
</dbReference>
<proteinExistence type="predicted"/>
<name>A0A411PN92_9GAMM</name>
<keyword evidence="5" id="KW-1185">Reference proteome</keyword>
<dbReference type="GO" id="GO:0008408">
    <property type="term" value="F:3'-5' exonuclease activity"/>
    <property type="evidence" value="ECO:0007669"/>
    <property type="project" value="InterPro"/>
</dbReference>
<accession>A0A411PN92</accession>
<gene>
    <name evidence="4" type="primary">holB</name>
    <name evidence="4" type="ORF">EXU30_19240</name>
</gene>
<organism evidence="4 5">
    <name type="scientific">Shewanella maritima</name>
    <dbReference type="NCBI Taxonomy" id="2520507"/>
    <lineage>
        <taxon>Bacteria</taxon>
        <taxon>Pseudomonadati</taxon>
        <taxon>Pseudomonadota</taxon>
        <taxon>Gammaproteobacteria</taxon>
        <taxon>Alteromonadales</taxon>
        <taxon>Shewanellaceae</taxon>
        <taxon>Shewanella</taxon>
    </lineage>
</organism>
<dbReference type="PANTHER" id="PTHR11669:SF8">
    <property type="entry name" value="DNA POLYMERASE III SUBUNIT DELTA"/>
    <property type="match status" value="1"/>
</dbReference>
<comment type="catalytic activity">
    <reaction evidence="3">
        <text>DNA(n) + a 2'-deoxyribonucleoside 5'-triphosphate = DNA(n+1) + diphosphate</text>
        <dbReference type="Rhea" id="RHEA:22508"/>
        <dbReference type="Rhea" id="RHEA-COMP:17339"/>
        <dbReference type="Rhea" id="RHEA-COMP:17340"/>
        <dbReference type="ChEBI" id="CHEBI:33019"/>
        <dbReference type="ChEBI" id="CHEBI:61560"/>
        <dbReference type="ChEBI" id="CHEBI:173112"/>
        <dbReference type="EC" id="2.7.7.7"/>
    </reaction>
</comment>
<reference evidence="4 5" key="1">
    <citation type="submission" date="2019-02" db="EMBL/GenBank/DDBJ databases">
        <title>Shewanella sp. D4-2 isolated from Dokdo Island.</title>
        <authorList>
            <person name="Baek K."/>
        </authorList>
    </citation>
    <scope>NUCLEOTIDE SEQUENCE [LARGE SCALE GENOMIC DNA]</scope>
    <source>
        <strain evidence="4 5">D4-2</strain>
    </source>
</reference>
<evidence type="ECO:0000256" key="3">
    <source>
        <dbReference type="ARBA" id="ARBA00049244"/>
    </source>
</evidence>
<dbReference type="GO" id="GO:0009360">
    <property type="term" value="C:DNA polymerase III complex"/>
    <property type="evidence" value="ECO:0007669"/>
    <property type="project" value="TreeGrafter"/>
</dbReference>
<evidence type="ECO:0000313" key="5">
    <source>
        <dbReference type="Proteomes" id="UP000291106"/>
    </source>
</evidence>
<dbReference type="GO" id="GO:0003887">
    <property type="term" value="F:DNA-directed DNA polymerase activity"/>
    <property type="evidence" value="ECO:0007669"/>
    <property type="project" value="UniProtKB-KW"/>
</dbReference>
<dbReference type="Proteomes" id="UP000291106">
    <property type="component" value="Chromosome"/>
</dbReference>
<dbReference type="GO" id="GO:0006261">
    <property type="term" value="P:DNA-templated DNA replication"/>
    <property type="evidence" value="ECO:0007669"/>
    <property type="project" value="TreeGrafter"/>
</dbReference>
<sequence length="304" mass="33639">MTQQFYRQVVDEHYSHAYMLNADKAYGGELQASVMAQAVLCYNPSEQGACGHCKSCQLIAAGSHPDLHLVAPDGHQIKVDQIRQLCSSLSQTAQQGGRRVAVIHQAERLNLAAANALLKTLEEPGQETLIILQVNHGAQLLATIKSRCQALEFTRPNKAQLLSWLGALNIQLPLDKNDKPQDVTWCIGILGGPIALVDSLANGRYQQLLAYRQDWALAAKQGYVSGELSKVSEEQIIDALNVFYLYLRQYVLKNTKTSPFIQAKIISLAGEVMQMCQRLSSMPNVNTTALCQQYIISFRQLILS</sequence>
<dbReference type="OrthoDB" id="9811073at2"/>
<keyword evidence="2" id="KW-0239">DNA-directed DNA polymerase</keyword>
<dbReference type="InterPro" id="IPR027417">
    <property type="entry name" value="P-loop_NTPase"/>
</dbReference>
<keyword evidence="4" id="KW-0548">Nucleotidyltransferase</keyword>
<dbReference type="NCBIfam" id="TIGR00678">
    <property type="entry name" value="holB"/>
    <property type="match status" value="1"/>
</dbReference>
<dbReference type="Pfam" id="PF13177">
    <property type="entry name" value="DNA_pol3_delta2"/>
    <property type="match status" value="1"/>
</dbReference>
<dbReference type="RefSeq" id="WP_130603635.1">
    <property type="nucleotide sequence ID" value="NZ_CP036200.1"/>
</dbReference>
<keyword evidence="4" id="KW-0808">Transferase</keyword>
<dbReference type="AlphaFoldDB" id="A0A411PN92"/>
<protein>
    <recommendedName>
        <fullName evidence="1">DNA-directed DNA polymerase</fullName>
        <ecNumber evidence="1">2.7.7.7</ecNumber>
    </recommendedName>
</protein>
<evidence type="ECO:0000256" key="1">
    <source>
        <dbReference type="ARBA" id="ARBA00012417"/>
    </source>
</evidence>
<evidence type="ECO:0000256" key="2">
    <source>
        <dbReference type="ARBA" id="ARBA00022932"/>
    </source>
</evidence>